<protein>
    <recommendedName>
        <fullName evidence="11">Isoleucyl-tRNA synthetase</fullName>
    </recommendedName>
</protein>
<keyword evidence="10" id="KW-1185">Reference proteome</keyword>
<dbReference type="Proteomes" id="UP000001514">
    <property type="component" value="Unassembled WGS sequence"/>
</dbReference>
<dbReference type="InterPro" id="IPR002300">
    <property type="entry name" value="aa-tRNA-synth_Ia"/>
</dbReference>
<keyword evidence="2" id="KW-0547">Nucleotide-binding</keyword>
<proteinExistence type="predicted"/>
<evidence type="ECO:0000313" key="10">
    <source>
        <dbReference type="Proteomes" id="UP000001514"/>
    </source>
</evidence>
<organism evidence="10">
    <name type="scientific">Selaginella moellendorffii</name>
    <name type="common">Spikemoss</name>
    <dbReference type="NCBI Taxonomy" id="88036"/>
    <lineage>
        <taxon>Eukaryota</taxon>
        <taxon>Viridiplantae</taxon>
        <taxon>Streptophyta</taxon>
        <taxon>Embryophyta</taxon>
        <taxon>Tracheophyta</taxon>
        <taxon>Lycopodiopsida</taxon>
        <taxon>Selaginellales</taxon>
        <taxon>Selaginellaceae</taxon>
        <taxon>Selaginella</taxon>
    </lineage>
</organism>
<dbReference type="EMBL" id="GL377646">
    <property type="protein sequence ID" value="EFJ11558.1"/>
    <property type="molecule type" value="Genomic_DNA"/>
</dbReference>
<evidence type="ECO:0008006" key="11">
    <source>
        <dbReference type="Google" id="ProtNLM"/>
    </source>
</evidence>
<keyword evidence="3" id="KW-0067">ATP-binding</keyword>
<keyword evidence="1" id="KW-0436">Ligase</keyword>
<keyword evidence="4" id="KW-0648">Protein biosynthesis</keyword>
<keyword evidence="5" id="KW-0030">Aminoacyl-tRNA synthetase</keyword>
<evidence type="ECO:0000256" key="4">
    <source>
        <dbReference type="ARBA" id="ARBA00022917"/>
    </source>
</evidence>
<evidence type="ECO:0000256" key="3">
    <source>
        <dbReference type="ARBA" id="ARBA00022840"/>
    </source>
</evidence>
<keyword evidence="6" id="KW-0472">Membrane</keyword>
<dbReference type="SUPFAM" id="SSF52374">
    <property type="entry name" value="Nucleotidylyl transferase"/>
    <property type="match status" value="1"/>
</dbReference>
<dbReference type="Gramene" id="EFJ11558">
    <property type="protein sequence ID" value="EFJ11558"/>
    <property type="gene ID" value="SELMODRAFT_426245"/>
</dbReference>
<evidence type="ECO:0000256" key="5">
    <source>
        <dbReference type="ARBA" id="ARBA00023146"/>
    </source>
</evidence>
<dbReference type="PANTHER" id="PTHR42780:SF1">
    <property type="entry name" value="ISOLEUCINE--TRNA LIGASE, CYTOPLASMIC"/>
    <property type="match status" value="1"/>
</dbReference>
<dbReference type="KEGG" id="smo:SELMODRAFT_426245"/>
<dbReference type="Gene3D" id="3.40.50.620">
    <property type="entry name" value="HUPs"/>
    <property type="match status" value="1"/>
</dbReference>
<evidence type="ECO:0000256" key="2">
    <source>
        <dbReference type="ARBA" id="ARBA00022741"/>
    </source>
</evidence>
<name>D8SVU0_SELML</name>
<dbReference type="InterPro" id="IPR009080">
    <property type="entry name" value="tRNAsynth_Ia_anticodon-bd"/>
</dbReference>
<dbReference type="Pfam" id="PF08264">
    <property type="entry name" value="Anticodon_1"/>
    <property type="match status" value="1"/>
</dbReference>
<dbReference type="GO" id="GO:0005524">
    <property type="term" value="F:ATP binding"/>
    <property type="evidence" value="ECO:0007669"/>
    <property type="project" value="UniProtKB-KW"/>
</dbReference>
<evidence type="ECO:0000313" key="9">
    <source>
        <dbReference type="EMBL" id="EFJ11558.1"/>
    </source>
</evidence>
<dbReference type="AlphaFoldDB" id="D8SVU0"/>
<feature type="domain" description="Aminoacyl-tRNA synthetase class Ia" evidence="7">
    <location>
        <begin position="12"/>
        <end position="142"/>
    </location>
</feature>
<dbReference type="InParanoid" id="D8SVU0"/>
<dbReference type="HOGENOM" id="CLU_913366_0_0_1"/>
<dbReference type="GO" id="GO:0006418">
    <property type="term" value="P:tRNA aminoacylation for protein translation"/>
    <property type="evidence" value="ECO:0007669"/>
    <property type="project" value="InterPro"/>
</dbReference>
<evidence type="ECO:0000256" key="6">
    <source>
        <dbReference type="SAM" id="Phobius"/>
    </source>
</evidence>
<keyword evidence="6" id="KW-1133">Transmembrane helix</keyword>
<dbReference type="Pfam" id="PF00133">
    <property type="entry name" value="tRNA-synt_1"/>
    <property type="match status" value="1"/>
</dbReference>
<dbReference type="eggNOG" id="KOG0434">
    <property type="taxonomic scope" value="Eukaryota"/>
</dbReference>
<evidence type="ECO:0000259" key="8">
    <source>
        <dbReference type="Pfam" id="PF08264"/>
    </source>
</evidence>
<dbReference type="InterPro" id="IPR023586">
    <property type="entry name" value="Ile-tRNA-ligase_type2"/>
</dbReference>
<evidence type="ECO:0000256" key="1">
    <source>
        <dbReference type="ARBA" id="ARBA00022598"/>
    </source>
</evidence>
<dbReference type="InterPro" id="IPR014729">
    <property type="entry name" value="Rossmann-like_a/b/a_fold"/>
</dbReference>
<accession>D8SVU0</accession>
<dbReference type="GO" id="GO:0004822">
    <property type="term" value="F:isoleucine-tRNA ligase activity"/>
    <property type="evidence" value="ECO:0007669"/>
    <property type="project" value="InterPro"/>
</dbReference>
<sequence length="305" mass="35445">MLKVVNSFSTKLFQADFVKEKRFHNWLENARDWGTPLPIWASSDGEELMVVGSRKELEELSGHKKATDIHWHFINDITIPSKTGYGVLHRVDDVFDCWFESGSMPYAYTHYPFENCELFDKNFPGHFVAKGLDQTRGWYKSLHNMLPIAYYCFFLQLKNYPPPMDVIHDYGALVQSLLNSVRRGACCGERCFPSVVQRAGLVDKFFYSKSCEFIRGLYTVVPYLLKFIDNFTNIYVRFNRKRLKGRTGDHDCCVALSTLYSVLLTTCSVMAPFTLFFTEVLYQKFLKFPARAFTTVIFRTTELMI</sequence>
<dbReference type="PANTHER" id="PTHR42780">
    <property type="entry name" value="SOLEUCYL-TRNA SYNTHETASE"/>
    <property type="match status" value="1"/>
</dbReference>
<feature type="domain" description="Methionyl/Valyl/Leucyl/Isoleucyl-tRNA synthetase anticodon-binding" evidence="8">
    <location>
        <begin position="218"/>
        <end position="286"/>
    </location>
</feature>
<feature type="transmembrane region" description="Helical" evidence="6">
    <location>
        <begin position="259"/>
        <end position="282"/>
    </location>
</feature>
<dbReference type="STRING" id="88036.D8SVU0"/>
<reference evidence="9 10" key="1">
    <citation type="journal article" date="2011" name="Science">
        <title>The Selaginella genome identifies genetic changes associated with the evolution of vascular plants.</title>
        <authorList>
            <person name="Banks J.A."/>
            <person name="Nishiyama T."/>
            <person name="Hasebe M."/>
            <person name="Bowman J.L."/>
            <person name="Gribskov M."/>
            <person name="dePamphilis C."/>
            <person name="Albert V.A."/>
            <person name="Aono N."/>
            <person name="Aoyama T."/>
            <person name="Ambrose B.A."/>
            <person name="Ashton N.W."/>
            <person name="Axtell M.J."/>
            <person name="Barker E."/>
            <person name="Barker M.S."/>
            <person name="Bennetzen J.L."/>
            <person name="Bonawitz N.D."/>
            <person name="Chapple C."/>
            <person name="Cheng C."/>
            <person name="Correa L.G."/>
            <person name="Dacre M."/>
            <person name="DeBarry J."/>
            <person name="Dreyer I."/>
            <person name="Elias M."/>
            <person name="Engstrom E.M."/>
            <person name="Estelle M."/>
            <person name="Feng L."/>
            <person name="Finet C."/>
            <person name="Floyd S.K."/>
            <person name="Frommer W.B."/>
            <person name="Fujita T."/>
            <person name="Gramzow L."/>
            <person name="Gutensohn M."/>
            <person name="Harholt J."/>
            <person name="Hattori M."/>
            <person name="Heyl A."/>
            <person name="Hirai T."/>
            <person name="Hiwatashi Y."/>
            <person name="Ishikawa M."/>
            <person name="Iwata M."/>
            <person name="Karol K.G."/>
            <person name="Koehler B."/>
            <person name="Kolukisaoglu U."/>
            <person name="Kubo M."/>
            <person name="Kurata T."/>
            <person name="Lalonde S."/>
            <person name="Li K."/>
            <person name="Li Y."/>
            <person name="Litt A."/>
            <person name="Lyons E."/>
            <person name="Manning G."/>
            <person name="Maruyama T."/>
            <person name="Michael T.P."/>
            <person name="Mikami K."/>
            <person name="Miyazaki S."/>
            <person name="Morinaga S."/>
            <person name="Murata T."/>
            <person name="Mueller-Roeber B."/>
            <person name="Nelson D.R."/>
            <person name="Obara M."/>
            <person name="Oguri Y."/>
            <person name="Olmstead R.G."/>
            <person name="Onodera N."/>
            <person name="Petersen B.L."/>
            <person name="Pils B."/>
            <person name="Prigge M."/>
            <person name="Rensing S.A."/>
            <person name="Riano-Pachon D.M."/>
            <person name="Roberts A.W."/>
            <person name="Sato Y."/>
            <person name="Scheller H.V."/>
            <person name="Schulz B."/>
            <person name="Schulz C."/>
            <person name="Shakirov E.V."/>
            <person name="Shibagaki N."/>
            <person name="Shinohara N."/>
            <person name="Shippen D.E."/>
            <person name="Soerensen I."/>
            <person name="Sotooka R."/>
            <person name="Sugimoto N."/>
            <person name="Sugita M."/>
            <person name="Sumikawa N."/>
            <person name="Tanurdzic M."/>
            <person name="Theissen G."/>
            <person name="Ulvskov P."/>
            <person name="Wakazuki S."/>
            <person name="Weng J.K."/>
            <person name="Willats W.W."/>
            <person name="Wipf D."/>
            <person name="Wolf P.G."/>
            <person name="Yang L."/>
            <person name="Zimmer A.D."/>
            <person name="Zhu Q."/>
            <person name="Mitros T."/>
            <person name="Hellsten U."/>
            <person name="Loque D."/>
            <person name="Otillar R."/>
            <person name="Salamov A."/>
            <person name="Schmutz J."/>
            <person name="Shapiro H."/>
            <person name="Lindquist E."/>
            <person name="Lucas S."/>
            <person name="Rokhsar D."/>
            <person name="Grigoriev I.V."/>
        </authorList>
    </citation>
    <scope>NUCLEOTIDE SEQUENCE [LARGE SCALE GENOMIC DNA]</scope>
</reference>
<dbReference type="InterPro" id="IPR013155">
    <property type="entry name" value="M/V/L/I-tRNA-synth_anticd-bd"/>
</dbReference>
<evidence type="ECO:0000259" key="7">
    <source>
        <dbReference type="Pfam" id="PF00133"/>
    </source>
</evidence>
<dbReference type="Gene3D" id="1.10.730.10">
    <property type="entry name" value="Isoleucyl-tRNA Synthetase, Domain 1"/>
    <property type="match status" value="1"/>
</dbReference>
<dbReference type="SUPFAM" id="SSF47323">
    <property type="entry name" value="Anticodon-binding domain of a subclass of class I aminoacyl-tRNA synthetases"/>
    <property type="match status" value="1"/>
</dbReference>
<gene>
    <name evidence="9" type="ORF">SELMODRAFT_426245</name>
</gene>
<keyword evidence="6" id="KW-0812">Transmembrane</keyword>